<dbReference type="GO" id="GO:0005524">
    <property type="term" value="F:ATP binding"/>
    <property type="evidence" value="ECO:0007669"/>
    <property type="project" value="UniProtKB-KW"/>
</dbReference>
<dbReference type="GO" id="GO:0009396">
    <property type="term" value="P:folic acid-containing compound biosynthetic process"/>
    <property type="evidence" value="ECO:0007669"/>
    <property type="project" value="TreeGrafter"/>
</dbReference>
<dbReference type="GO" id="GO:0035999">
    <property type="term" value="P:tetrahydrofolate interconversion"/>
    <property type="evidence" value="ECO:0007669"/>
    <property type="project" value="TreeGrafter"/>
</dbReference>
<dbReference type="InterPro" id="IPR002698">
    <property type="entry name" value="FTHF_cligase"/>
</dbReference>
<dbReference type="Gene3D" id="3.40.50.10420">
    <property type="entry name" value="NagB/RpiA/CoA transferase-like"/>
    <property type="match status" value="1"/>
</dbReference>
<evidence type="ECO:0000256" key="4">
    <source>
        <dbReference type="PIRSR" id="PIRSR006806-1"/>
    </source>
</evidence>
<keyword evidence="5" id="KW-0460">Magnesium</keyword>
<keyword evidence="7" id="KW-1185">Reference proteome</keyword>
<dbReference type="PIRSF" id="PIRSF006806">
    <property type="entry name" value="FTHF_cligase"/>
    <property type="match status" value="1"/>
</dbReference>
<sequence length="195" mass="22843">MQSAIRREIRQQMRQRRRSLSLEQQQYAAQQLSLQCQQLNELQHAKRVALYLSADGELDTHPLIEYCWQHNIATFLPVIHPFSRGHLLFTRYTPDTDMVYNQYHILEPRLDIRHIIPTKALDIIFTPLVAFDTTGHRLGMGGGYYDRTLTPYHQEDQGPIAIGVAHHCQHVDKLPSEAWDIPMHTIVTPNDIWRW</sequence>
<comment type="caution">
    <text evidence="6">The sequence shown here is derived from an EMBL/GenBank/DDBJ whole genome shotgun (WGS) entry which is preliminary data.</text>
</comment>
<keyword evidence="5" id="KW-0479">Metal-binding</keyword>
<evidence type="ECO:0000256" key="5">
    <source>
        <dbReference type="RuleBase" id="RU361279"/>
    </source>
</evidence>
<keyword evidence="6" id="KW-0436">Ligase</keyword>
<dbReference type="RefSeq" id="WP_244355403.1">
    <property type="nucleotide sequence ID" value="NZ_JAJNNZ010000002.1"/>
</dbReference>
<protein>
    <recommendedName>
        <fullName evidence="5">5-formyltetrahydrofolate cyclo-ligase</fullName>
        <ecNumber evidence="5">6.3.3.2</ecNumber>
    </recommendedName>
</protein>
<reference evidence="6" key="1">
    <citation type="submission" date="2021-11" db="EMBL/GenBank/DDBJ databases">
        <title>Vibrio ZSDE26 sp. nov. and Vibrio ZSDZ34 sp. nov., isolated from coastal seawater in Qingdao.</title>
        <authorList>
            <person name="Zhang P."/>
        </authorList>
    </citation>
    <scope>NUCLEOTIDE SEQUENCE</scope>
    <source>
        <strain evidence="6">ZSDZ34</strain>
    </source>
</reference>
<dbReference type="Proteomes" id="UP001139488">
    <property type="component" value="Unassembled WGS sequence"/>
</dbReference>
<dbReference type="Pfam" id="PF01812">
    <property type="entry name" value="5-FTHF_cyc-lig"/>
    <property type="match status" value="1"/>
</dbReference>
<dbReference type="GO" id="GO:0030272">
    <property type="term" value="F:5-formyltetrahydrofolate cyclo-ligase activity"/>
    <property type="evidence" value="ECO:0007669"/>
    <property type="project" value="UniProtKB-EC"/>
</dbReference>
<dbReference type="EC" id="6.3.3.2" evidence="5"/>
<comment type="similarity">
    <text evidence="1 5">Belongs to the 5-formyltetrahydrofolate cyclo-ligase family.</text>
</comment>
<dbReference type="PANTHER" id="PTHR23407">
    <property type="entry name" value="ATPASE INHIBITOR/5-FORMYLTETRAHYDROFOLATE CYCLO-LIGASE"/>
    <property type="match status" value="1"/>
</dbReference>
<feature type="binding site" evidence="4">
    <location>
        <position position="52"/>
    </location>
    <ligand>
        <name>substrate</name>
    </ligand>
</feature>
<proteinExistence type="inferred from homology"/>
<comment type="catalytic activity">
    <reaction evidence="5">
        <text>(6S)-5-formyl-5,6,7,8-tetrahydrofolate + ATP = (6R)-5,10-methenyltetrahydrofolate + ADP + phosphate</text>
        <dbReference type="Rhea" id="RHEA:10488"/>
        <dbReference type="ChEBI" id="CHEBI:30616"/>
        <dbReference type="ChEBI" id="CHEBI:43474"/>
        <dbReference type="ChEBI" id="CHEBI:57455"/>
        <dbReference type="ChEBI" id="CHEBI:57457"/>
        <dbReference type="ChEBI" id="CHEBI:456216"/>
        <dbReference type="EC" id="6.3.3.2"/>
    </reaction>
</comment>
<name>A0A9X1W8M4_9VIBR</name>
<dbReference type="AlphaFoldDB" id="A0A9X1W8M4"/>
<evidence type="ECO:0000256" key="3">
    <source>
        <dbReference type="ARBA" id="ARBA00022840"/>
    </source>
</evidence>
<keyword evidence="3 4" id="KW-0067">ATP-binding</keyword>
<dbReference type="InterPro" id="IPR024185">
    <property type="entry name" value="FTHF_cligase-like_sf"/>
</dbReference>
<evidence type="ECO:0000256" key="2">
    <source>
        <dbReference type="ARBA" id="ARBA00022741"/>
    </source>
</evidence>
<evidence type="ECO:0000313" key="7">
    <source>
        <dbReference type="Proteomes" id="UP001139488"/>
    </source>
</evidence>
<dbReference type="PANTHER" id="PTHR23407:SF1">
    <property type="entry name" value="5-FORMYLTETRAHYDROFOLATE CYCLO-LIGASE"/>
    <property type="match status" value="1"/>
</dbReference>
<accession>A0A9X1W8M4</accession>
<feature type="binding site" evidence="4">
    <location>
        <position position="57"/>
    </location>
    <ligand>
        <name>substrate</name>
    </ligand>
</feature>
<dbReference type="EMBL" id="JAJNNZ010000002">
    <property type="protein sequence ID" value="MCJ2376023.1"/>
    <property type="molecule type" value="Genomic_DNA"/>
</dbReference>
<gene>
    <name evidence="6" type="ORF">LNL84_04165</name>
</gene>
<dbReference type="NCBIfam" id="TIGR02727">
    <property type="entry name" value="MTHFS_bact"/>
    <property type="match status" value="1"/>
</dbReference>
<evidence type="ECO:0000313" key="6">
    <source>
        <dbReference type="EMBL" id="MCJ2376023.1"/>
    </source>
</evidence>
<keyword evidence="2 4" id="KW-0547">Nucleotide-binding</keyword>
<dbReference type="InterPro" id="IPR037171">
    <property type="entry name" value="NagB/RpiA_transferase-like"/>
</dbReference>
<organism evidence="6 7">
    <name type="scientific">Vibrio gelatinilyticus</name>
    <dbReference type="NCBI Taxonomy" id="2893468"/>
    <lineage>
        <taxon>Bacteria</taxon>
        <taxon>Pseudomonadati</taxon>
        <taxon>Pseudomonadota</taxon>
        <taxon>Gammaproteobacteria</taxon>
        <taxon>Vibrionales</taxon>
        <taxon>Vibrionaceae</taxon>
        <taxon>Vibrio</taxon>
    </lineage>
</organism>
<feature type="binding site" evidence="4">
    <location>
        <begin position="137"/>
        <end position="145"/>
    </location>
    <ligand>
        <name>ATP</name>
        <dbReference type="ChEBI" id="CHEBI:30616"/>
    </ligand>
</feature>
<comment type="cofactor">
    <cofactor evidence="5">
        <name>Mg(2+)</name>
        <dbReference type="ChEBI" id="CHEBI:18420"/>
    </cofactor>
</comment>
<evidence type="ECO:0000256" key="1">
    <source>
        <dbReference type="ARBA" id="ARBA00010638"/>
    </source>
</evidence>
<dbReference type="GO" id="GO:0046872">
    <property type="term" value="F:metal ion binding"/>
    <property type="evidence" value="ECO:0007669"/>
    <property type="project" value="UniProtKB-KW"/>
</dbReference>
<dbReference type="SUPFAM" id="SSF100950">
    <property type="entry name" value="NagB/RpiA/CoA transferase-like"/>
    <property type="match status" value="1"/>
</dbReference>